<organism evidence="2 3">
    <name type="scientific">Clostridium faecium</name>
    <dbReference type="NCBI Taxonomy" id="2762223"/>
    <lineage>
        <taxon>Bacteria</taxon>
        <taxon>Bacillati</taxon>
        <taxon>Bacillota</taxon>
        <taxon>Clostridia</taxon>
        <taxon>Eubacteriales</taxon>
        <taxon>Clostridiaceae</taxon>
        <taxon>Clostridium</taxon>
    </lineage>
</organism>
<gene>
    <name evidence="2" type="ORF">H9637_12440</name>
</gene>
<protein>
    <recommendedName>
        <fullName evidence="4">DUF443 family protein</fullName>
    </recommendedName>
</protein>
<dbReference type="EMBL" id="JACSQB010000098">
    <property type="protein sequence ID" value="MBD8047842.1"/>
    <property type="molecule type" value="Genomic_DNA"/>
</dbReference>
<evidence type="ECO:0000313" key="2">
    <source>
        <dbReference type="EMBL" id="MBD8047842.1"/>
    </source>
</evidence>
<comment type="caution">
    <text evidence="2">The sequence shown here is derived from an EMBL/GenBank/DDBJ whole genome shotgun (WGS) entry which is preliminary data.</text>
</comment>
<keyword evidence="3" id="KW-1185">Reference proteome</keyword>
<feature type="transmembrane region" description="Helical" evidence="1">
    <location>
        <begin position="97"/>
        <end position="123"/>
    </location>
</feature>
<evidence type="ECO:0008006" key="4">
    <source>
        <dbReference type="Google" id="ProtNLM"/>
    </source>
</evidence>
<keyword evidence="1" id="KW-0472">Membrane</keyword>
<feature type="transmembrane region" description="Helical" evidence="1">
    <location>
        <begin position="144"/>
        <end position="167"/>
    </location>
</feature>
<dbReference type="RefSeq" id="WP_191740798.1">
    <property type="nucleotide sequence ID" value="NZ_JACSQB010000098.1"/>
</dbReference>
<feature type="transmembrane region" description="Helical" evidence="1">
    <location>
        <begin position="25"/>
        <end position="44"/>
    </location>
</feature>
<proteinExistence type="predicted"/>
<feature type="transmembrane region" description="Helical" evidence="1">
    <location>
        <begin position="56"/>
        <end position="77"/>
    </location>
</feature>
<reference evidence="2 3" key="1">
    <citation type="submission" date="2020-08" db="EMBL/GenBank/DDBJ databases">
        <title>A Genomic Blueprint of the Chicken Gut Microbiome.</title>
        <authorList>
            <person name="Gilroy R."/>
            <person name="Ravi A."/>
            <person name="Getino M."/>
            <person name="Pursley I."/>
            <person name="Horton D.L."/>
            <person name="Alikhan N.-F."/>
            <person name="Baker D."/>
            <person name="Gharbi K."/>
            <person name="Hall N."/>
            <person name="Watson M."/>
            <person name="Adriaenssens E.M."/>
            <person name="Foster-Nyarko E."/>
            <person name="Jarju S."/>
            <person name="Secka A."/>
            <person name="Antonio M."/>
            <person name="Oren A."/>
            <person name="Chaudhuri R."/>
            <person name="La Ragione R.M."/>
            <person name="Hildebrand F."/>
            <person name="Pallen M.J."/>
        </authorList>
    </citation>
    <scope>NUCLEOTIDE SEQUENCE [LARGE SCALE GENOMIC DNA]</scope>
    <source>
        <strain evidence="2 3">N37</strain>
    </source>
</reference>
<evidence type="ECO:0000256" key="1">
    <source>
        <dbReference type="SAM" id="Phobius"/>
    </source>
</evidence>
<evidence type="ECO:0000313" key="3">
    <source>
        <dbReference type="Proteomes" id="UP000627166"/>
    </source>
</evidence>
<keyword evidence="1" id="KW-1133">Transmembrane helix</keyword>
<dbReference type="Proteomes" id="UP000627166">
    <property type="component" value="Unassembled WGS sequence"/>
</dbReference>
<accession>A0ABR8YUA0</accession>
<keyword evidence="1" id="KW-0812">Transmembrane</keyword>
<name>A0ABR8YUA0_9CLOT</name>
<feature type="transmembrane region" description="Helical" evidence="1">
    <location>
        <begin position="173"/>
        <end position="195"/>
    </location>
</feature>
<sequence>MLPLNAIFWGFILLFNIPIKVLDKFNIVTTFIGYVMIIYGCYNLKDKNKYFKNGMISYITVLGLNIITLFFSSKASIPKRIESTEEIISMLKTSGPYMIIEIILSLTILMGIYSICMGIAKIYEEKDKNHWNLKVIEVWRKFRNSVIATLSLTIILFICALIAFYISTSGLSIGLYFFFMLFILISVIVLLINYIRIIIQLRYAHGILEKDMEVVDQYGKKY</sequence>